<dbReference type="Proteomes" id="UP001065593">
    <property type="component" value="Unassembled WGS sequence"/>
</dbReference>
<dbReference type="EMBL" id="BRZA01000001">
    <property type="protein sequence ID" value="GLC87300.1"/>
    <property type="molecule type" value="Genomic_DNA"/>
</dbReference>
<sequence length="972" mass="107193">MTDIMVETEEVYILNKKLFFTISAIPMALVAPTMVGAEENYTLTITGQQMVNGTLKANIDKIPANSIVSGYQWYYAEEVAGESDAKNTTNKPITGATKAELKVPSEAAGKRIFVEATTTTGNKYKSAPIAINALELTITAPKISGSADFAAPGETVRVQGALVTDKLGAKIQESEIIYSYQWFYKVGESFTIIDGATGGTYAIPGNALEKGMQEIIVRVKARVGSAVVESDFSPPITVSNESSNTIVAEIKALLVNSYTYNVSNFASFQAEVTALNSKYQALPAGAKANVTNAAVLKQAVEDIVVISKLDEKVNKLGEINAKDLPKYLKEVEDAYSKLNVLQRSLDKGDVLYTSIKNLLNPPTDIEEFKEVRRINEAILALLVYEKSFVKYQATTQIELQSALAAIDKDMAKLSAIAKAAVQNQTIMTDAKQDVKKVEQFMKLFDKLSANNTANKQVTTAQSIRTAYNKLTYKQWRLVPANYLTMLLQAESAEDAQISKLNSDVAGYVGNSSNAYPIEPSVHSWQSHVNNVNRIITEYKGLTKASAMQIVNYERLVTLQKDLKIADKVIKDIDAYKQLTETKGVAENKRQSAYTNVLKAYNKLTSLQQSLVYNASILGQAPNIIVDPNTKEPADKAAAEKLKADIDHLTNVTSYTFAQFEAAVNTATTAYKNLSSGARKYVTNYHLLTAASKDVSGVVAFHKKIQTAREELDVTKQAKKIDSVKTAYAKLPANQQYLAKQQYEDLLNNRLVDKNAPNLSQLNQEIAAILAGDMYIVPIAKITELSTQYNKLSAVDKKNISNAAILTTAVADVKKIESFMKQYEKSFVSNPATVIKAFTNLTAKQTSLLNPEIRQAVIEKDKGQQQSIEAAIRVMEGIEVLLIKGEYINNVEAKVKELRLAYDALTANDKKVVKNYSKLVQAETDLKKVADVHALYVPETEENKQARTKWQTTYSQLTKKLEMLYKNLYSHDL</sequence>
<protein>
    <recommendedName>
        <fullName evidence="3">Rhoptry protein</fullName>
    </recommendedName>
</protein>
<proteinExistence type="predicted"/>
<name>A0ABQ5NFX9_9BACI</name>
<evidence type="ECO:0000313" key="1">
    <source>
        <dbReference type="EMBL" id="GLC87300.1"/>
    </source>
</evidence>
<organism evidence="1 2">
    <name type="scientific">Lysinibacillus piscis</name>
    <dbReference type="NCBI Taxonomy" id="2518931"/>
    <lineage>
        <taxon>Bacteria</taxon>
        <taxon>Bacillati</taxon>
        <taxon>Bacillota</taxon>
        <taxon>Bacilli</taxon>
        <taxon>Bacillales</taxon>
        <taxon>Bacillaceae</taxon>
        <taxon>Lysinibacillus</taxon>
    </lineage>
</organism>
<gene>
    <name evidence="1" type="ORF">LYSBPC_04270</name>
</gene>
<reference evidence="1" key="1">
    <citation type="submission" date="2022-08" db="EMBL/GenBank/DDBJ databases">
        <title>Draft genome sequence of Lysinibacillus sp. strain KH24.</title>
        <authorList>
            <person name="Kanbe H."/>
            <person name="Itoh H."/>
        </authorList>
    </citation>
    <scope>NUCLEOTIDE SEQUENCE</scope>
    <source>
        <strain evidence="1">KH24</strain>
    </source>
</reference>
<evidence type="ECO:0000313" key="2">
    <source>
        <dbReference type="Proteomes" id="UP001065593"/>
    </source>
</evidence>
<evidence type="ECO:0008006" key="3">
    <source>
        <dbReference type="Google" id="ProtNLM"/>
    </source>
</evidence>
<accession>A0ABQ5NFX9</accession>
<comment type="caution">
    <text evidence="1">The sequence shown here is derived from an EMBL/GenBank/DDBJ whole genome shotgun (WGS) entry which is preliminary data.</text>
</comment>
<keyword evidence="2" id="KW-1185">Reference proteome</keyword>
<dbReference type="Gene3D" id="2.60.40.2700">
    <property type="match status" value="1"/>
</dbReference>